<keyword evidence="2" id="KW-0808">Transferase</keyword>
<protein>
    <submittedName>
        <fullName evidence="2">Thymidylate kinase</fullName>
        <ecNumber evidence="2">2.7.4.9</ecNumber>
    </submittedName>
</protein>
<gene>
    <name evidence="2" type="ordered locus">BN4_11017</name>
</gene>
<evidence type="ECO:0000313" key="2">
    <source>
        <dbReference type="EMBL" id="CCH48254.1"/>
    </source>
</evidence>
<keyword evidence="3" id="KW-1185">Reference proteome</keyword>
<keyword evidence="2" id="KW-0418">Kinase</keyword>
<reference evidence="3" key="2">
    <citation type="journal article" date="2013" name="Stand. Genomic Sci.">
        <title>Complete genome sequence of Desulfocapsa sulfexigens, a marine deltaproteobacterium specialized in disproportionating inorganic sulfur compounds.</title>
        <authorList>
            <person name="Finster K.W."/>
            <person name="Kjeldsen K.U."/>
            <person name="Kube M."/>
            <person name="Reinhardt R."/>
            <person name="Mussmann M."/>
            <person name="Amann R."/>
            <person name="Schreiber L."/>
        </authorList>
    </citation>
    <scope>NUCLEOTIDE SEQUENCE [LARGE SCALE GENOMIC DNA]</scope>
    <source>
        <strain evidence="3">DSM 10523 / SB164P1</strain>
    </source>
</reference>
<dbReference type="EC" id="2.7.4.9" evidence="2"/>
<organism evidence="2 3">
    <name type="scientific">Pseudodesulfovibrio piezophilus (strain DSM 21447 / JCM 15486 / C1TLV30)</name>
    <name type="common">Desulfovibrio piezophilus</name>
    <dbReference type="NCBI Taxonomy" id="1322246"/>
    <lineage>
        <taxon>Bacteria</taxon>
        <taxon>Pseudomonadati</taxon>
        <taxon>Thermodesulfobacteriota</taxon>
        <taxon>Desulfovibrionia</taxon>
        <taxon>Desulfovibrionales</taxon>
        <taxon>Desulfovibrionaceae</taxon>
    </lineage>
</organism>
<accession>M1WPC9</accession>
<dbReference type="GO" id="GO:0004798">
    <property type="term" value="F:dTMP kinase activity"/>
    <property type="evidence" value="ECO:0007669"/>
    <property type="project" value="UniProtKB-EC"/>
</dbReference>
<proteinExistence type="predicted"/>
<dbReference type="STRING" id="1322246.BN4_11017"/>
<name>M1WPC9_PSEP2</name>
<dbReference type="EMBL" id="FO203427">
    <property type="protein sequence ID" value="CCH48254.1"/>
    <property type="molecule type" value="Genomic_DNA"/>
</dbReference>
<evidence type="ECO:0000256" key="1">
    <source>
        <dbReference type="SAM" id="MobiDB-lite"/>
    </source>
</evidence>
<evidence type="ECO:0000313" key="3">
    <source>
        <dbReference type="Proteomes" id="UP000011724"/>
    </source>
</evidence>
<dbReference type="AlphaFoldDB" id="M1WPC9"/>
<dbReference type="Proteomes" id="UP000011724">
    <property type="component" value="Chromosome"/>
</dbReference>
<reference evidence="2 3" key="1">
    <citation type="journal article" date="2013" name="PLoS ONE">
        <title>The first genomic and proteomic characterization of a deep-sea sulfate reducer: insights into the piezophilic lifestyle of Desulfovibrio piezophilus.</title>
        <authorList>
            <person name="Pradel N."/>
            <person name="Ji B."/>
            <person name="Gimenez G."/>
            <person name="Talla E."/>
            <person name="Lenoble P."/>
            <person name="Garel M."/>
            <person name="Tamburini C."/>
            <person name="Fourquet P."/>
            <person name="Lebrun R."/>
            <person name="Bertin P."/>
            <person name="Denis Y."/>
            <person name="Pophillat M."/>
            <person name="Barbe V."/>
            <person name="Ollivier B."/>
            <person name="Dolla A."/>
        </authorList>
    </citation>
    <scope>NUCLEOTIDE SEQUENCE [LARGE SCALE GENOMIC DNA]</scope>
    <source>
        <strain evidence="3">DSM 10523 / SB164P1</strain>
    </source>
</reference>
<dbReference type="PATRIC" id="fig|879567.3.peg.1048"/>
<feature type="region of interest" description="Disordered" evidence="1">
    <location>
        <begin position="1"/>
        <end position="30"/>
    </location>
</feature>
<dbReference type="KEGG" id="dpi:BN4_11017"/>
<dbReference type="HOGENOM" id="CLU_2989275_0_0_7"/>
<sequence>MFEYSFADLEKPQSARDPAKGLDSQERKHKDLEHEHTIVVQENSVFCSLLAKSTTLY</sequence>
<feature type="compositionally biased region" description="Basic and acidic residues" evidence="1">
    <location>
        <begin position="8"/>
        <end position="30"/>
    </location>
</feature>